<feature type="compositionally biased region" description="Basic and acidic residues" evidence="1">
    <location>
        <begin position="1"/>
        <end position="13"/>
    </location>
</feature>
<organism evidence="2 3">
    <name type="scientific">Setomelanomma holmii</name>
    <dbReference type="NCBI Taxonomy" id="210430"/>
    <lineage>
        <taxon>Eukaryota</taxon>
        <taxon>Fungi</taxon>
        <taxon>Dikarya</taxon>
        <taxon>Ascomycota</taxon>
        <taxon>Pezizomycotina</taxon>
        <taxon>Dothideomycetes</taxon>
        <taxon>Pleosporomycetidae</taxon>
        <taxon>Pleosporales</taxon>
        <taxon>Pleosporineae</taxon>
        <taxon>Phaeosphaeriaceae</taxon>
        <taxon>Setomelanomma</taxon>
    </lineage>
</organism>
<feature type="region of interest" description="Disordered" evidence="1">
    <location>
        <begin position="383"/>
        <end position="446"/>
    </location>
</feature>
<evidence type="ECO:0000313" key="2">
    <source>
        <dbReference type="EMBL" id="KAF2031717.1"/>
    </source>
</evidence>
<dbReference type="AlphaFoldDB" id="A0A9P4HE91"/>
<feature type="compositionally biased region" description="Basic and acidic residues" evidence="1">
    <location>
        <begin position="383"/>
        <end position="398"/>
    </location>
</feature>
<proteinExistence type="predicted"/>
<feature type="region of interest" description="Disordered" evidence="1">
    <location>
        <begin position="151"/>
        <end position="171"/>
    </location>
</feature>
<feature type="compositionally biased region" description="Low complexity" evidence="1">
    <location>
        <begin position="433"/>
        <end position="446"/>
    </location>
</feature>
<feature type="compositionally biased region" description="Polar residues" evidence="1">
    <location>
        <begin position="535"/>
        <end position="544"/>
    </location>
</feature>
<dbReference type="Proteomes" id="UP000799777">
    <property type="component" value="Unassembled WGS sequence"/>
</dbReference>
<feature type="region of interest" description="Disordered" evidence="1">
    <location>
        <begin position="1"/>
        <end position="29"/>
    </location>
</feature>
<sequence>MASPGDSHKLPPDHDDEDANNDEDWDNWDFGGAQATRDTSCKTYWADIGHAELHRIFLPDDLQSYRRPACVHPFENGEMLDEWGKPAKLCRECERRLRLMRVWPSLFVLVGRSFIGRITSYPRDDMDAFQRSRMPSADSRHSEHDATLLASSHQRARDLPPAATRPRPVTSYGGTEDDLILLFPAPYLLAGDTDLGVLCPPYRSFRSRSPPVSHIFLGRHLFHQEEDLGSSADLFGSLPWSLGVDDENADNASVDEQFLLYGMELSLQDHPGSNAPSNDTVSMMENDDVDQQNNGGIELDDPPSHEQGPSSNDEETSPSDGPDHSSHKPCRATTPDGSSMRILLSPHIGDYRNRKCRHEFVDGKKLKSATEPIETFRTCEPCREKARNSKAKAKEQNRANDVSTSPFTQASRHPEVRYPTPDNAARNTTGDANRFLRNNNNNDNLQLKRYRALTRDGKSTTITLPQDPNAYRSTQAHGGCKHEFVDGEMLKKGGGPRTACEPCIKRQSESNSKWLNKKLAKDEKNRPSAGVTQPGGPSSIGSTIRNEDDHQVESQQPRDWAAQLDSQYSRTPP</sequence>
<gene>
    <name evidence="2" type="ORF">EK21DRAFT_110609</name>
</gene>
<reference evidence="2" key="1">
    <citation type="journal article" date="2020" name="Stud. Mycol.">
        <title>101 Dothideomycetes genomes: a test case for predicting lifestyles and emergence of pathogens.</title>
        <authorList>
            <person name="Haridas S."/>
            <person name="Albert R."/>
            <person name="Binder M."/>
            <person name="Bloem J."/>
            <person name="Labutti K."/>
            <person name="Salamov A."/>
            <person name="Andreopoulos B."/>
            <person name="Baker S."/>
            <person name="Barry K."/>
            <person name="Bills G."/>
            <person name="Bluhm B."/>
            <person name="Cannon C."/>
            <person name="Castanera R."/>
            <person name="Culley D."/>
            <person name="Daum C."/>
            <person name="Ezra D."/>
            <person name="Gonzalez J."/>
            <person name="Henrissat B."/>
            <person name="Kuo A."/>
            <person name="Liang C."/>
            <person name="Lipzen A."/>
            <person name="Lutzoni F."/>
            <person name="Magnuson J."/>
            <person name="Mondo S."/>
            <person name="Nolan M."/>
            <person name="Ohm R."/>
            <person name="Pangilinan J."/>
            <person name="Park H.-J."/>
            <person name="Ramirez L."/>
            <person name="Alfaro M."/>
            <person name="Sun H."/>
            <person name="Tritt A."/>
            <person name="Yoshinaga Y."/>
            <person name="Zwiers L.-H."/>
            <person name="Turgeon B."/>
            <person name="Goodwin S."/>
            <person name="Spatafora J."/>
            <person name="Crous P."/>
            <person name="Grigoriev I."/>
        </authorList>
    </citation>
    <scope>NUCLEOTIDE SEQUENCE</scope>
    <source>
        <strain evidence="2">CBS 110217</strain>
    </source>
</reference>
<feature type="compositionally biased region" description="Polar residues" evidence="1">
    <location>
        <begin position="399"/>
        <end position="411"/>
    </location>
</feature>
<name>A0A9P4HE91_9PLEO</name>
<protein>
    <submittedName>
        <fullName evidence="2">Uncharacterized protein</fullName>
    </submittedName>
</protein>
<dbReference type="EMBL" id="ML978178">
    <property type="protein sequence ID" value="KAF2031717.1"/>
    <property type="molecule type" value="Genomic_DNA"/>
</dbReference>
<evidence type="ECO:0000313" key="3">
    <source>
        <dbReference type="Proteomes" id="UP000799777"/>
    </source>
</evidence>
<feature type="compositionally biased region" description="Polar residues" evidence="1">
    <location>
        <begin position="564"/>
        <end position="573"/>
    </location>
</feature>
<feature type="region of interest" description="Disordered" evidence="1">
    <location>
        <begin position="510"/>
        <end position="573"/>
    </location>
</feature>
<feature type="region of interest" description="Disordered" evidence="1">
    <location>
        <begin position="269"/>
        <end position="342"/>
    </location>
</feature>
<feature type="compositionally biased region" description="Acidic residues" evidence="1">
    <location>
        <begin position="14"/>
        <end position="27"/>
    </location>
</feature>
<evidence type="ECO:0000256" key="1">
    <source>
        <dbReference type="SAM" id="MobiDB-lite"/>
    </source>
</evidence>
<feature type="compositionally biased region" description="Polar residues" evidence="1">
    <location>
        <begin position="459"/>
        <end position="475"/>
    </location>
</feature>
<accession>A0A9P4HE91</accession>
<comment type="caution">
    <text evidence="2">The sequence shown here is derived from an EMBL/GenBank/DDBJ whole genome shotgun (WGS) entry which is preliminary data.</text>
</comment>
<feature type="compositionally biased region" description="Polar residues" evidence="1">
    <location>
        <begin position="274"/>
        <end position="283"/>
    </location>
</feature>
<feature type="region of interest" description="Disordered" evidence="1">
    <location>
        <begin position="456"/>
        <end position="475"/>
    </location>
</feature>
<keyword evidence="3" id="KW-1185">Reference proteome</keyword>